<dbReference type="Pfam" id="PF23241">
    <property type="entry name" value="HAT_PRP39_C"/>
    <property type="match status" value="1"/>
</dbReference>
<reference evidence="11 12" key="1">
    <citation type="submission" date="2021-06" db="EMBL/GenBank/DDBJ databases">
        <title>Caerostris darwini draft genome.</title>
        <authorList>
            <person name="Kono N."/>
            <person name="Arakawa K."/>
        </authorList>
    </citation>
    <scope>NUCLEOTIDE SEQUENCE [LARGE SCALE GENOMIC DNA]</scope>
</reference>
<dbReference type="GO" id="GO:0005685">
    <property type="term" value="C:U1 snRNP"/>
    <property type="evidence" value="ECO:0007669"/>
    <property type="project" value="TreeGrafter"/>
</dbReference>
<dbReference type="GO" id="GO:0030627">
    <property type="term" value="F:pre-mRNA 5'-splice site binding"/>
    <property type="evidence" value="ECO:0007669"/>
    <property type="project" value="TreeGrafter"/>
</dbReference>
<dbReference type="AlphaFoldDB" id="A0AAV4UH39"/>
<dbReference type="InterPro" id="IPR011990">
    <property type="entry name" value="TPR-like_helical_dom_sf"/>
</dbReference>
<dbReference type="SMART" id="SM00386">
    <property type="entry name" value="HAT"/>
    <property type="match status" value="8"/>
</dbReference>
<evidence type="ECO:0000256" key="3">
    <source>
        <dbReference type="ARBA" id="ARBA00022664"/>
    </source>
</evidence>
<gene>
    <name evidence="11" type="primary">PRPF39</name>
    <name evidence="11" type="ORF">CDAR_466802</name>
</gene>
<dbReference type="EMBL" id="BPLQ01011288">
    <property type="protein sequence ID" value="GIY57145.1"/>
    <property type="molecule type" value="Genomic_DNA"/>
</dbReference>
<evidence type="ECO:0000256" key="8">
    <source>
        <dbReference type="ARBA" id="ARBA00067962"/>
    </source>
</evidence>
<comment type="caution">
    <text evidence="11">The sequence shown here is derived from an EMBL/GenBank/DDBJ whole genome shotgun (WGS) entry which is preliminary data.</text>
</comment>
<dbReference type="Pfam" id="PF23240">
    <property type="entry name" value="HAT_PRP39_N"/>
    <property type="match status" value="1"/>
</dbReference>
<evidence type="ECO:0000256" key="6">
    <source>
        <dbReference type="ARBA" id="ARBA00023242"/>
    </source>
</evidence>
<name>A0AAV4UH39_9ARAC</name>
<evidence type="ECO:0000313" key="11">
    <source>
        <dbReference type="EMBL" id="GIY57145.1"/>
    </source>
</evidence>
<evidence type="ECO:0000256" key="2">
    <source>
        <dbReference type="ARBA" id="ARBA00004123"/>
    </source>
</evidence>
<evidence type="ECO:0000256" key="7">
    <source>
        <dbReference type="ARBA" id="ARBA00038019"/>
    </source>
</evidence>
<evidence type="ECO:0000256" key="5">
    <source>
        <dbReference type="ARBA" id="ARBA00023187"/>
    </source>
</evidence>
<dbReference type="PANTHER" id="PTHR17204">
    <property type="entry name" value="PRE-MRNA PROCESSING PROTEIN PRP39-RELATED"/>
    <property type="match status" value="1"/>
</dbReference>
<dbReference type="FunFam" id="1.25.40.10:FF:000091">
    <property type="entry name" value="Pre-mRNA-processing factor 39"/>
    <property type="match status" value="1"/>
</dbReference>
<keyword evidence="4" id="KW-0677">Repeat</keyword>
<keyword evidence="5" id="KW-0508">mRNA splicing</keyword>
<dbReference type="Gene3D" id="1.25.40.10">
    <property type="entry name" value="Tetratricopeptide repeat domain"/>
    <property type="match status" value="2"/>
</dbReference>
<evidence type="ECO:0000256" key="10">
    <source>
        <dbReference type="SAM" id="MobiDB-lite"/>
    </source>
</evidence>
<dbReference type="GO" id="GO:0000395">
    <property type="term" value="P:mRNA 5'-splice site recognition"/>
    <property type="evidence" value="ECO:0007669"/>
    <property type="project" value="TreeGrafter"/>
</dbReference>
<keyword evidence="3" id="KW-0507">mRNA processing</keyword>
<feature type="compositionally biased region" description="Basic and acidic residues" evidence="10">
    <location>
        <begin position="573"/>
        <end position="588"/>
    </location>
</feature>
<evidence type="ECO:0000256" key="4">
    <source>
        <dbReference type="ARBA" id="ARBA00022737"/>
    </source>
</evidence>
<dbReference type="InterPro" id="IPR003107">
    <property type="entry name" value="HAT"/>
</dbReference>
<feature type="region of interest" description="Disordered" evidence="10">
    <location>
        <begin position="224"/>
        <end position="263"/>
    </location>
</feature>
<evidence type="ECO:0000256" key="9">
    <source>
        <dbReference type="ARBA" id="ARBA00080852"/>
    </source>
</evidence>
<evidence type="ECO:0000256" key="1">
    <source>
        <dbReference type="ARBA" id="ARBA00003777"/>
    </source>
</evidence>
<accession>A0AAV4UH39</accession>
<dbReference type="InterPro" id="IPR059164">
    <property type="entry name" value="HAT_PRP39_C"/>
</dbReference>
<comment type="subcellular location">
    <subcellularLocation>
        <location evidence="2">Nucleus</location>
    </subcellularLocation>
</comment>
<comment type="similarity">
    <text evidence="7">Belongs to the PRP39 family.</text>
</comment>
<dbReference type="Proteomes" id="UP001054837">
    <property type="component" value="Unassembled WGS sequence"/>
</dbReference>
<sequence>MEEERSKKKADSETSKASELEKYWQVVKDNPSDFGGWTYLLHYVEQENNIEAARKAFNTFFKHYPYCYGYWKKFADMEKNLNNFEAAEKEFQDEDIFEEGTTAIPLSVDLWIHYITFYKSQQGESDDAYEKVKALFKRALAAAGREFRSDRLWDLYVSWEEENKKLKEVTAAYDELLTIPTQLYSHHFEKFRKHVKKNHPREILSTDEFLELRQNVVNTLKHDAVLGEDDDDDKLPDKNSDSPPPGMDLDDAPPGLEPDGTTIEKDMMSSEELELMKKKIIEKRKMLHEKNEIEVGKRWSFEEAIKRPYFHVKTLERAQLKNWKDYLDYEIENGTHDSTVILFERCMIACALYEDMWLKYAKYMEEQQPEATSEVYERACKIHLPRKPNIHFSWASFEEKRGNVEKAAQIFEELGENINDMLEITTRKINLERRRGNKEKVEEMYMKCIAESKTSQMSSHFATKYARYLYKVRHDFKKATEILKNALKNDPTNPNILLQLIDVGYQQDPMDQSAILEAFEMALSSDMNNDQKLQFAQRKLEFLEDFSSDPQSIQSAFEEYAKMSKSLYTTRKRPVEDSEESKEKKAKVEVNGSAVATTAAATAAVPADASYQYSHSAWANYAQNSYNYQQAWTPYAATNYYSSH</sequence>
<dbReference type="GO" id="GO:0000243">
    <property type="term" value="C:commitment complex"/>
    <property type="evidence" value="ECO:0007669"/>
    <property type="project" value="TreeGrafter"/>
</dbReference>
<keyword evidence="12" id="KW-1185">Reference proteome</keyword>
<comment type="function">
    <text evidence="1">Involved in pre-mRNA splicing.</text>
</comment>
<keyword evidence="6" id="KW-0539">Nucleus</keyword>
<dbReference type="SUPFAM" id="SSF48452">
    <property type="entry name" value="TPR-like"/>
    <property type="match status" value="2"/>
</dbReference>
<proteinExistence type="inferred from homology"/>
<evidence type="ECO:0000313" key="12">
    <source>
        <dbReference type="Proteomes" id="UP001054837"/>
    </source>
</evidence>
<dbReference type="PANTHER" id="PTHR17204:SF5">
    <property type="entry name" value="PRE-MRNA-PROCESSING FACTOR 39"/>
    <property type="match status" value="1"/>
</dbReference>
<dbReference type="GO" id="GO:0071004">
    <property type="term" value="C:U2-type prespliceosome"/>
    <property type="evidence" value="ECO:0007669"/>
    <property type="project" value="TreeGrafter"/>
</dbReference>
<feature type="region of interest" description="Disordered" evidence="10">
    <location>
        <begin position="571"/>
        <end position="590"/>
    </location>
</feature>
<dbReference type="FunFam" id="1.25.40.10:FF:000063">
    <property type="entry name" value="Pre-mRNA processing factor 39"/>
    <property type="match status" value="1"/>
</dbReference>
<organism evidence="11 12">
    <name type="scientific">Caerostris darwini</name>
    <dbReference type="NCBI Taxonomy" id="1538125"/>
    <lineage>
        <taxon>Eukaryota</taxon>
        <taxon>Metazoa</taxon>
        <taxon>Ecdysozoa</taxon>
        <taxon>Arthropoda</taxon>
        <taxon>Chelicerata</taxon>
        <taxon>Arachnida</taxon>
        <taxon>Araneae</taxon>
        <taxon>Araneomorphae</taxon>
        <taxon>Entelegynae</taxon>
        <taxon>Araneoidea</taxon>
        <taxon>Araneidae</taxon>
        <taxon>Caerostris</taxon>
    </lineage>
</organism>
<protein>
    <recommendedName>
        <fullName evidence="8">Pre-mRNA-processing factor 39</fullName>
    </recommendedName>
    <alternativeName>
        <fullName evidence="9">PRP39 homolog</fullName>
    </alternativeName>
</protein>